<dbReference type="EMBL" id="JANEYG010000007">
    <property type="protein sequence ID" value="KAJ8922316.1"/>
    <property type="molecule type" value="Genomic_DNA"/>
</dbReference>
<feature type="domain" description="C2H2-type" evidence="9">
    <location>
        <begin position="1451"/>
        <end position="1474"/>
    </location>
</feature>
<feature type="domain" description="C2H2-type" evidence="9">
    <location>
        <begin position="1486"/>
        <end position="1514"/>
    </location>
</feature>
<evidence type="ECO:0000259" key="9">
    <source>
        <dbReference type="PROSITE" id="PS50157"/>
    </source>
</evidence>
<feature type="domain" description="C2H2-type" evidence="9">
    <location>
        <begin position="1423"/>
        <end position="1450"/>
    </location>
</feature>
<keyword evidence="6" id="KW-0539">Nucleus</keyword>
<dbReference type="GO" id="GO:0048598">
    <property type="term" value="P:embryonic morphogenesis"/>
    <property type="evidence" value="ECO:0007669"/>
    <property type="project" value="UniProtKB-ARBA"/>
</dbReference>
<dbReference type="Proteomes" id="UP001159042">
    <property type="component" value="Unassembled WGS sequence"/>
</dbReference>
<evidence type="ECO:0000256" key="1">
    <source>
        <dbReference type="ARBA" id="ARBA00004123"/>
    </source>
</evidence>
<dbReference type="InterPro" id="IPR056438">
    <property type="entry name" value="Znf-C2H2_CTCF"/>
</dbReference>
<feature type="domain" description="C2H2-type" evidence="9">
    <location>
        <begin position="1210"/>
        <end position="1237"/>
    </location>
</feature>
<evidence type="ECO:0000256" key="8">
    <source>
        <dbReference type="SAM" id="MobiDB-lite"/>
    </source>
</evidence>
<feature type="domain" description="C2H2-type" evidence="9">
    <location>
        <begin position="774"/>
        <end position="797"/>
    </location>
</feature>
<evidence type="ECO:0000256" key="7">
    <source>
        <dbReference type="PROSITE-ProRule" id="PRU00042"/>
    </source>
</evidence>
<feature type="domain" description="C2H2-type" evidence="9">
    <location>
        <begin position="1291"/>
        <end position="1319"/>
    </location>
</feature>
<feature type="domain" description="C2H2-type" evidence="9">
    <location>
        <begin position="83"/>
        <end position="110"/>
    </location>
</feature>
<dbReference type="PANTHER" id="PTHR24376:SF189">
    <property type="entry name" value="ZINC FINGER PROTEIN 544-RELATED"/>
    <property type="match status" value="1"/>
</dbReference>
<feature type="domain" description="C2H2-type" evidence="9">
    <location>
        <begin position="1395"/>
        <end position="1422"/>
    </location>
</feature>
<feature type="domain" description="C2H2-type" evidence="9">
    <location>
        <begin position="1024"/>
        <end position="1047"/>
    </location>
</feature>
<feature type="region of interest" description="Disordered" evidence="8">
    <location>
        <begin position="194"/>
        <end position="216"/>
    </location>
</feature>
<sequence length="2090" mass="243725">MKILLAKEGQAGRRAQKFLKCTMTRNPRRSVPARATVLKKIIMNHPPPMQLDEPIQCDVCSASYMNNVDYALHSLSHSEDNKYTCHLCNYRNGSKYHLEMHVRAHEGTTKFKCEICKKSFTISTHAIEHKYFHTGEKPFQCEICGKHFMFSWHLASHRRASHYEILTGKPLVKFDCPICKKHYERWKRRRKKIKRESYINNKTPRKRKSRRKTERPISVEPLRLDVPIKCETCNTKFYTNIEFATHSSTHSPDGKYSCHLCDYKNTSKYRLEAHVRMHEGSAKYKCEMCGKAFRIGTHAIEHKFYHTGERPFQCEICGKHFMYSRRLASHRRNSHYQLLTGKPKTKYTCELCDKTFESLPVSSQLNLSCLSSMTLIPNSSFRDKKALSTKSMKKKDKNNRRDVQKAAKAKKVVVQPLQLEEPIHCKICGKLFDTNVGYALHSIEHREDNRYACHLCDYLHKSKYTLESHVRAHEGSSKYKCEICGKAFKIGTHAIEHKYFHNGETPFQCEVCGKHFTFSRHLASHRRSSHYNSVTGKPPLKHECTICNVSYKFSSSLSRHNQNKHKKLDMSALCDICGKRLSCKEKLMYHRKIHTGVDTHPREAYIPEIKIEIDYHGLNRTNKRTRGRSKKTESLIKNRRKKKTADADYEPPEIKTNTCDSERKVKRPRQKNDKLQKIVFDPAELDEDLICTTCKKPFGNNIDFALHSKTHSGDGKYSCHFCDYRTTDKYRTEAHVRGHEGTARKYKCEICNKTFRKSTYAVEHKYFHTGERPFQCEICGKHFMYSKSLAHHRRTTHYEMVTGKPLRKFDCIPCNKHYESQSGLLRHNSICTRSKTKQIEKEKRLQRLLHRKLKKKPVRRVKVESDPDFFVKIKPEPDPRCAMPASTEKPNLDYLDDFINLNQLTEPLECKQCSLTFISNLDFGLHSKRHTPDGFYSCHMCEYRKDSKKQIVNHVRGHDTFKCKKCKKVFRSRQCAYKHSVYHLTQTPTRCEVCGKLFNNPKYLKRHHQVVHTVNTFETAPVFFKCTKCDKQYKHAAGLKGHYSSNHREMGIDTSVICDICGKRLSCNAKLTSHLRIHTGDKPYACTLLYVLSALTSLKTVNRKARATRGSKRGISKLKLSKTKKLANRNHRSVTTKRKSNNLRQEALDRIPVPATKNLHIKDVEKDDGQTITVNSKTIRRKPKKDFAENEIDTYPLDEFVNINEVKLPIPCDACDTIFNTVEDLVLHSRAHNEDGRYSCHLCNYKKKKKLSILQHIKGHDLFKCLLCKKIFKRRLCALKHSKTHASKKLFKCEICGKELSNNKNLKYHRQMVHFAGKPVIYHECTVCHKKYKSIGTCIRSSKRKQALKQLREKLRKVDPIQLKEPLKCQVCFELYTNNVDFALHATNHSKGGGYPCHLCDYKARSTVTLEKHVRAHENSNIYKCDVCHKVFKVSTRALEHMNVHTGAKPFQCEICGKHFVYSRVLSDHRRISHYEILTGKPMVKFDCKICKKHYQSYAGLQSHMYNKHNDTGEDRSVICHICGKKMKNMHHLRLHSRIHTGDRPTKIKRASAKGKKGGVCNTTRESPKMTGRLLPEETLQCKFCSEIYRNNVDFALHSIVHSEKQQYSCHLCNFKLKSKYRFKNHVRGHPYPVDTFPIHDPVCAILETPFSKWKIEDKKDFLNFDRAMPTLDVKKKGKSKDKVFYRKFHDQWYSEYKWMCGSFYIKRLFCMPCLIMSVKSVPGALKESSRLQIKLFNDNVLLNRRFMQLPIRAVLYLGRQGLGFQGHNNSDNFTELLNMLTSVSPADIQEHYKRISSVFPVNSKAVQNELINCISDYINEYVDNEIKQCSYFSIQVDDSAVTDVLFETSQKHSLDINYCVSQVRNTQKALNEKRTERHFNELFVLACMKVPVPETLIADEILEKYKVLYYVILDTISEQIDVRFQDLDKILFVTLMDTTKFVDYSNDFPTEAFGNLSNYFPNIPSNLPRLKNELCFIYNEKRYRDLKLDQLLEALHANRDVLKESYKLFCLIVTIPSTSAFIERNESRLKRIKTYMPSSMSEDAVVNLAKIFIEKELLDEIINAEPFYDDIIDKFAGLKDRRIDLIYKK</sequence>
<dbReference type="GO" id="GO:0001228">
    <property type="term" value="F:DNA-binding transcription activator activity, RNA polymerase II-specific"/>
    <property type="evidence" value="ECO:0007669"/>
    <property type="project" value="TreeGrafter"/>
</dbReference>
<keyword evidence="5" id="KW-0862">Zinc</keyword>
<feature type="domain" description="C2H2-type" evidence="9">
    <location>
        <begin position="572"/>
        <end position="599"/>
    </location>
</feature>
<keyword evidence="3" id="KW-0677">Repeat</keyword>
<gene>
    <name evidence="10" type="ORF">NQ315_004259</name>
</gene>
<feature type="domain" description="C2H2-type" evidence="9">
    <location>
        <begin position="1056"/>
        <end position="1083"/>
    </location>
</feature>
<dbReference type="PANTHER" id="PTHR24376">
    <property type="entry name" value="ZINC FINGER PROTEIN"/>
    <property type="match status" value="1"/>
</dbReference>
<evidence type="ECO:0000313" key="10">
    <source>
        <dbReference type="EMBL" id="KAJ8922316.1"/>
    </source>
</evidence>
<evidence type="ECO:0000256" key="4">
    <source>
        <dbReference type="ARBA" id="ARBA00022771"/>
    </source>
</evidence>
<accession>A0AAV8W8W0</accession>
<feature type="region of interest" description="Disordered" evidence="8">
    <location>
        <begin position="622"/>
        <end position="671"/>
    </location>
</feature>
<dbReference type="FunFam" id="3.30.160.60:FF:000624">
    <property type="entry name" value="zinc finger protein 697"/>
    <property type="match status" value="2"/>
</dbReference>
<comment type="subcellular location">
    <subcellularLocation>
        <location evidence="1">Nucleus</location>
    </subcellularLocation>
</comment>
<evidence type="ECO:0000256" key="5">
    <source>
        <dbReference type="ARBA" id="ARBA00022833"/>
    </source>
</evidence>
<evidence type="ECO:0000256" key="2">
    <source>
        <dbReference type="ARBA" id="ARBA00022723"/>
    </source>
</evidence>
<dbReference type="FunFam" id="3.30.160.60:FF:000688">
    <property type="entry name" value="zinc finger protein 197 isoform X1"/>
    <property type="match status" value="1"/>
</dbReference>
<feature type="domain" description="C2H2-type" evidence="9">
    <location>
        <begin position="989"/>
        <end position="1013"/>
    </location>
</feature>
<feature type="domain" description="C2H2-type" evidence="9">
    <location>
        <begin position="507"/>
        <end position="535"/>
    </location>
</feature>
<evidence type="ECO:0000313" key="11">
    <source>
        <dbReference type="Proteomes" id="UP001159042"/>
    </source>
</evidence>
<keyword evidence="4 7" id="KW-0863">Zinc-finger</keyword>
<dbReference type="SMART" id="SM00355">
    <property type="entry name" value="ZnF_C2H2"/>
    <property type="match status" value="37"/>
</dbReference>
<feature type="domain" description="C2H2-type" evidence="9">
    <location>
        <begin position="746"/>
        <end position="773"/>
    </location>
</feature>
<comment type="caution">
    <text evidence="10">The sequence shown here is derived from an EMBL/GenBank/DDBJ whole genome shotgun (WGS) entry which is preliminary data.</text>
</comment>
<feature type="domain" description="C2H2-type" evidence="9">
    <location>
        <begin position="312"/>
        <end position="335"/>
    </location>
</feature>
<feature type="domain" description="C2H2-type" evidence="9">
    <location>
        <begin position="1263"/>
        <end position="1290"/>
    </location>
</feature>
<feature type="domain" description="C2H2-type" evidence="9">
    <location>
        <begin position="479"/>
        <end position="506"/>
    </location>
</feature>
<feature type="domain" description="C2H2-type" evidence="9">
    <location>
        <begin position="228"/>
        <end position="255"/>
    </location>
</feature>
<dbReference type="PROSITE" id="PS00028">
    <property type="entry name" value="ZINC_FINGER_C2H2_1"/>
    <property type="match status" value="29"/>
</dbReference>
<dbReference type="FunFam" id="3.30.160.60:FF:000065">
    <property type="entry name" value="B-cell CLL/lymphoma 6, member B"/>
    <property type="match status" value="1"/>
</dbReference>
<dbReference type="PROSITE" id="PS50157">
    <property type="entry name" value="ZINC_FINGER_C2H2_2"/>
    <property type="match status" value="27"/>
</dbReference>
<evidence type="ECO:0000256" key="6">
    <source>
        <dbReference type="ARBA" id="ARBA00023242"/>
    </source>
</evidence>
<name>A0AAV8W8W0_9CUCU</name>
<feature type="domain" description="C2H2-type" evidence="9">
    <location>
        <begin position="689"/>
        <end position="716"/>
    </location>
</feature>
<feature type="domain" description="C2H2-type" evidence="9">
    <location>
        <begin position="284"/>
        <end position="311"/>
    </location>
</feature>
<feature type="region of interest" description="Disordered" evidence="8">
    <location>
        <begin position="386"/>
        <end position="406"/>
    </location>
</feature>
<protein>
    <recommendedName>
        <fullName evidence="9">C2H2-type domain-containing protein</fullName>
    </recommendedName>
</protein>
<feature type="domain" description="C2H2-type" evidence="9">
    <location>
        <begin position="809"/>
        <end position="836"/>
    </location>
</feature>
<dbReference type="Pfam" id="PF23611">
    <property type="entry name" value="zf-C2H2_16"/>
    <property type="match status" value="2"/>
</dbReference>
<organism evidence="10 11">
    <name type="scientific">Exocentrus adspersus</name>
    <dbReference type="NCBI Taxonomy" id="1586481"/>
    <lineage>
        <taxon>Eukaryota</taxon>
        <taxon>Metazoa</taxon>
        <taxon>Ecdysozoa</taxon>
        <taxon>Arthropoda</taxon>
        <taxon>Hexapoda</taxon>
        <taxon>Insecta</taxon>
        <taxon>Pterygota</taxon>
        <taxon>Neoptera</taxon>
        <taxon>Endopterygota</taxon>
        <taxon>Coleoptera</taxon>
        <taxon>Polyphaga</taxon>
        <taxon>Cucujiformia</taxon>
        <taxon>Chrysomeloidea</taxon>
        <taxon>Cerambycidae</taxon>
        <taxon>Lamiinae</taxon>
        <taxon>Acanthocinini</taxon>
        <taxon>Exocentrus</taxon>
    </lineage>
</organism>
<proteinExistence type="predicted"/>
<dbReference type="GO" id="GO:0030674">
    <property type="term" value="F:protein-macromolecule adaptor activity"/>
    <property type="evidence" value="ECO:0007669"/>
    <property type="project" value="UniProtKB-ARBA"/>
</dbReference>
<feature type="compositionally biased region" description="Basic residues" evidence="8">
    <location>
        <begin position="203"/>
        <end position="213"/>
    </location>
</feature>
<feature type="domain" description="C2H2-type" evidence="9">
    <location>
        <begin position="111"/>
        <end position="138"/>
    </location>
</feature>
<dbReference type="Pfam" id="PF00096">
    <property type="entry name" value="zf-C2H2"/>
    <property type="match status" value="6"/>
</dbReference>
<keyword evidence="11" id="KW-1185">Reference proteome</keyword>
<dbReference type="Gene3D" id="3.30.160.60">
    <property type="entry name" value="Classic Zinc Finger"/>
    <property type="match status" value="22"/>
</dbReference>
<feature type="domain" description="C2H2-type" evidence="9">
    <location>
        <begin position="256"/>
        <end position="283"/>
    </location>
</feature>
<dbReference type="FunFam" id="3.30.160.60:FF:000100">
    <property type="entry name" value="Zinc finger 45-like"/>
    <property type="match status" value="1"/>
</dbReference>
<dbReference type="InterPro" id="IPR036236">
    <property type="entry name" value="Znf_C2H2_sf"/>
</dbReference>
<feature type="domain" description="C2H2-type" evidence="9">
    <location>
        <begin position="451"/>
        <end position="478"/>
    </location>
</feature>
<reference evidence="10 11" key="1">
    <citation type="journal article" date="2023" name="Insect Mol. Biol.">
        <title>Genome sequencing provides insights into the evolution of gene families encoding plant cell wall-degrading enzymes in longhorned beetles.</title>
        <authorList>
            <person name="Shin N.R."/>
            <person name="Okamura Y."/>
            <person name="Kirsch R."/>
            <person name="Pauchet Y."/>
        </authorList>
    </citation>
    <scope>NUCLEOTIDE SEQUENCE [LARGE SCALE GENOMIC DNA]</scope>
    <source>
        <strain evidence="10">EAD_L_NR</strain>
    </source>
</reference>
<feature type="domain" description="C2H2-type" evidence="9">
    <location>
        <begin position="139"/>
        <end position="162"/>
    </location>
</feature>
<keyword evidence="2" id="KW-0479">Metal-binding</keyword>
<feature type="domain" description="C2H2-type" evidence="9">
    <location>
        <begin position="961"/>
        <end position="988"/>
    </location>
</feature>
<dbReference type="GO" id="GO:0000978">
    <property type="term" value="F:RNA polymerase II cis-regulatory region sequence-specific DNA binding"/>
    <property type="evidence" value="ECO:0007669"/>
    <property type="project" value="TreeGrafter"/>
</dbReference>
<feature type="domain" description="C2H2-type" evidence="9">
    <location>
        <begin position="1518"/>
        <end position="1545"/>
    </location>
</feature>
<dbReference type="SUPFAM" id="SSF57667">
    <property type="entry name" value="beta-beta-alpha zinc fingers"/>
    <property type="match status" value="17"/>
</dbReference>
<dbReference type="GO" id="GO:0005634">
    <property type="term" value="C:nucleus"/>
    <property type="evidence" value="ECO:0007669"/>
    <property type="project" value="UniProtKB-SubCell"/>
</dbReference>
<dbReference type="InterPro" id="IPR013087">
    <property type="entry name" value="Znf_C2H2_type"/>
</dbReference>
<dbReference type="GO" id="GO:0008270">
    <property type="term" value="F:zinc ion binding"/>
    <property type="evidence" value="ECO:0007669"/>
    <property type="project" value="UniProtKB-KW"/>
</dbReference>
<evidence type="ECO:0000256" key="3">
    <source>
        <dbReference type="ARBA" id="ARBA00022737"/>
    </source>
</evidence>